<proteinExistence type="predicted"/>
<evidence type="ECO:0000313" key="2">
    <source>
        <dbReference type="Proteomes" id="UP001054252"/>
    </source>
</evidence>
<keyword evidence="2" id="KW-1185">Reference proteome</keyword>
<sequence>MDHPNQGGDKDEQFPGKAISLTYPFFFSYSIPSQLLVDDIPDSFWNEAGHGAPTPQLDQEEENFLEGLESLFGVDDHDVPDSSWDVTGSLDEWNSLNLHNPQTWNFGNRSVSGTEQPGTQKIG</sequence>
<dbReference type="Proteomes" id="UP001054252">
    <property type="component" value="Unassembled WGS sequence"/>
</dbReference>
<protein>
    <submittedName>
        <fullName evidence="1">Uncharacterized protein</fullName>
    </submittedName>
</protein>
<gene>
    <name evidence="1" type="ORF">SLEP1_g58533</name>
</gene>
<evidence type="ECO:0000313" key="1">
    <source>
        <dbReference type="EMBL" id="GKV51918.1"/>
    </source>
</evidence>
<organism evidence="1 2">
    <name type="scientific">Rubroshorea leprosula</name>
    <dbReference type="NCBI Taxonomy" id="152421"/>
    <lineage>
        <taxon>Eukaryota</taxon>
        <taxon>Viridiplantae</taxon>
        <taxon>Streptophyta</taxon>
        <taxon>Embryophyta</taxon>
        <taxon>Tracheophyta</taxon>
        <taxon>Spermatophyta</taxon>
        <taxon>Magnoliopsida</taxon>
        <taxon>eudicotyledons</taxon>
        <taxon>Gunneridae</taxon>
        <taxon>Pentapetalae</taxon>
        <taxon>rosids</taxon>
        <taxon>malvids</taxon>
        <taxon>Malvales</taxon>
        <taxon>Dipterocarpaceae</taxon>
        <taxon>Rubroshorea</taxon>
    </lineage>
</organism>
<dbReference type="AlphaFoldDB" id="A0AAV5MSV8"/>
<reference evidence="1 2" key="1">
    <citation type="journal article" date="2021" name="Commun. Biol.">
        <title>The genome of Shorea leprosula (Dipterocarpaceae) highlights the ecological relevance of drought in aseasonal tropical rainforests.</title>
        <authorList>
            <person name="Ng K.K.S."/>
            <person name="Kobayashi M.J."/>
            <person name="Fawcett J.A."/>
            <person name="Hatakeyama M."/>
            <person name="Paape T."/>
            <person name="Ng C.H."/>
            <person name="Ang C.C."/>
            <person name="Tnah L.H."/>
            <person name="Lee C.T."/>
            <person name="Nishiyama T."/>
            <person name="Sese J."/>
            <person name="O'Brien M.J."/>
            <person name="Copetti D."/>
            <person name="Mohd Noor M.I."/>
            <person name="Ong R.C."/>
            <person name="Putra M."/>
            <person name="Sireger I.Z."/>
            <person name="Indrioko S."/>
            <person name="Kosugi Y."/>
            <person name="Izuno A."/>
            <person name="Isagi Y."/>
            <person name="Lee S.L."/>
            <person name="Shimizu K.K."/>
        </authorList>
    </citation>
    <scope>NUCLEOTIDE SEQUENCE [LARGE SCALE GENOMIC DNA]</scope>
    <source>
        <strain evidence="1">214</strain>
    </source>
</reference>
<comment type="caution">
    <text evidence="1">The sequence shown here is derived from an EMBL/GenBank/DDBJ whole genome shotgun (WGS) entry which is preliminary data.</text>
</comment>
<name>A0AAV5MSV8_9ROSI</name>
<dbReference type="EMBL" id="BPVZ01000565">
    <property type="protein sequence ID" value="GKV51918.1"/>
    <property type="molecule type" value="Genomic_DNA"/>
</dbReference>
<accession>A0AAV5MSV8</accession>